<evidence type="ECO:0000259" key="1">
    <source>
        <dbReference type="PROSITE" id="PS50943"/>
    </source>
</evidence>
<dbReference type="Pfam" id="PF01381">
    <property type="entry name" value="HTH_3"/>
    <property type="match status" value="1"/>
</dbReference>
<sequence>METSTIHPSNVQPDSLQTTLQTTLQTARKSKRLSQLELALRMGVSQRHVSFVESGRAQPSRELLLSWLHELQAPLALRNVALQQAGFAPVYRGSELADAVLAPVRDALARLLQAHDPMPAMVMDAAWNVLHMNRGAQWLATTLMPWVAELPSGTPINMIDAMLHPEGMTKHITNLEEVAPALLAHMRDDASVVPDILPRVEQLAQQMQQRLGKRVLAAWPRQMAPVLTTRFATRHGELAFFSMFSTFGTPQDITLASLRVEHVFPADEATRAVLTAQLSQMGS</sequence>
<feature type="domain" description="HTH cro/C1-type" evidence="1">
    <location>
        <begin position="24"/>
        <end position="78"/>
    </location>
</feature>
<dbReference type="Gene3D" id="3.30.450.180">
    <property type="match status" value="1"/>
</dbReference>
<name>A0ABZ0B0S4_9BURK</name>
<dbReference type="PANTHER" id="PTHR35010">
    <property type="entry name" value="BLL4672 PROTEIN-RELATED"/>
    <property type="match status" value="1"/>
</dbReference>
<dbReference type="Gene3D" id="1.10.260.40">
    <property type="entry name" value="lambda repressor-like DNA-binding domains"/>
    <property type="match status" value="1"/>
</dbReference>
<reference evidence="2 3" key="1">
    <citation type="submission" date="2023-08" db="EMBL/GenBank/DDBJ databases">
        <title>Rhodoferax potami sp. nov. and Rhodoferax mekongensis sp. nov., isolated from the Mekong River in Thailand.</title>
        <authorList>
            <person name="Kitikhun S."/>
            <person name="Charoenyingcharoen P."/>
            <person name="Siriarchawattana P."/>
            <person name="Likhitrattanapisal S."/>
            <person name="Nilsakha T."/>
            <person name="Chanpet A."/>
            <person name="Rattanawaree P."/>
            <person name="Ingsriswang S."/>
        </authorList>
    </citation>
    <scope>NUCLEOTIDE SEQUENCE [LARGE SCALE GENOMIC DNA]</scope>
    <source>
        <strain evidence="2 3">TBRC 17307</strain>
    </source>
</reference>
<accession>A0ABZ0B0S4</accession>
<dbReference type="Pfam" id="PF17765">
    <property type="entry name" value="MLTR_LBD"/>
    <property type="match status" value="1"/>
</dbReference>
<dbReference type="InterPro" id="IPR010982">
    <property type="entry name" value="Lambda_DNA-bd_dom_sf"/>
</dbReference>
<dbReference type="Proteomes" id="UP001302257">
    <property type="component" value="Chromosome"/>
</dbReference>
<keyword evidence="3" id="KW-1185">Reference proteome</keyword>
<dbReference type="PANTHER" id="PTHR35010:SF4">
    <property type="entry name" value="BLL5781 PROTEIN"/>
    <property type="match status" value="1"/>
</dbReference>
<dbReference type="SMART" id="SM00530">
    <property type="entry name" value="HTH_XRE"/>
    <property type="match status" value="1"/>
</dbReference>
<evidence type="ECO:0000313" key="2">
    <source>
        <dbReference type="EMBL" id="WNO05518.1"/>
    </source>
</evidence>
<evidence type="ECO:0000313" key="3">
    <source>
        <dbReference type="Proteomes" id="UP001302257"/>
    </source>
</evidence>
<organism evidence="2 3">
    <name type="scientific">Rhodoferax mekongensis</name>
    <dbReference type="NCBI Taxonomy" id="3068341"/>
    <lineage>
        <taxon>Bacteria</taxon>
        <taxon>Pseudomonadati</taxon>
        <taxon>Pseudomonadota</taxon>
        <taxon>Betaproteobacteria</taxon>
        <taxon>Burkholderiales</taxon>
        <taxon>Comamonadaceae</taxon>
        <taxon>Rhodoferax</taxon>
    </lineage>
</organism>
<dbReference type="RefSeq" id="WP_313868281.1">
    <property type="nucleotide sequence ID" value="NZ_CP132507.1"/>
</dbReference>
<dbReference type="EMBL" id="CP132507">
    <property type="protein sequence ID" value="WNO05518.1"/>
    <property type="molecule type" value="Genomic_DNA"/>
</dbReference>
<dbReference type="InterPro" id="IPR041413">
    <property type="entry name" value="MLTR_LBD"/>
</dbReference>
<proteinExistence type="predicted"/>
<dbReference type="InterPro" id="IPR001387">
    <property type="entry name" value="Cro/C1-type_HTH"/>
</dbReference>
<dbReference type="PROSITE" id="PS50943">
    <property type="entry name" value="HTH_CROC1"/>
    <property type="match status" value="1"/>
</dbReference>
<gene>
    <name evidence="2" type="ORF">RAN89_03540</name>
</gene>
<dbReference type="SUPFAM" id="SSF47413">
    <property type="entry name" value="lambda repressor-like DNA-binding domains"/>
    <property type="match status" value="1"/>
</dbReference>
<protein>
    <submittedName>
        <fullName evidence="2">Helix-turn-helix transcriptional regulator</fullName>
    </submittedName>
</protein>
<dbReference type="CDD" id="cd00093">
    <property type="entry name" value="HTH_XRE"/>
    <property type="match status" value="1"/>
</dbReference>